<dbReference type="EMBL" id="CP007155">
    <property type="protein sequence ID" value="AHI00585.1"/>
    <property type="molecule type" value="Genomic_DNA"/>
</dbReference>
<dbReference type="InterPro" id="IPR003737">
    <property type="entry name" value="GlcNAc_PI_deacetylase-related"/>
</dbReference>
<dbReference type="Gene3D" id="3.40.50.10320">
    <property type="entry name" value="LmbE-like"/>
    <property type="match status" value="1"/>
</dbReference>
<dbReference type="OrthoDB" id="3514174at2"/>
<organism evidence="2 3">
    <name type="scientific">Kutzneria albida DSM 43870</name>
    <dbReference type="NCBI Taxonomy" id="1449976"/>
    <lineage>
        <taxon>Bacteria</taxon>
        <taxon>Bacillati</taxon>
        <taxon>Actinomycetota</taxon>
        <taxon>Actinomycetes</taxon>
        <taxon>Pseudonocardiales</taxon>
        <taxon>Pseudonocardiaceae</taxon>
        <taxon>Kutzneria</taxon>
    </lineage>
</organism>
<dbReference type="InterPro" id="IPR024078">
    <property type="entry name" value="LmbE-like_dom_sf"/>
</dbReference>
<keyword evidence="1" id="KW-0862">Zinc</keyword>
<dbReference type="PANTHER" id="PTHR12993">
    <property type="entry name" value="N-ACETYLGLUCOSAMINYL-PHOSPHATIDYLINOSITOL DE-N-ACETYLASE-RELATED"/>
    <property type="match status" value="1"/>
</dbReference>
<name>W5WQX5_9PSEU</name>
<dbReference type="AlphaFoldDB" id="W5WQX5"/>
<dbReference type="PANTHER" id="PTHR12993:SF28">
    <property type="entry name" value="LMBE FAMILY PROTEIN"/>
    <property type="match status" value="1"/>
</dbReference>
<reference evidence="2 3" key="1">
    <citation type="journal article" date="2014" name="BMC Genomics">
        <title>Complete genome sequence of producer of the glycopeptide antibiotic Aculeximycin Kutzneria albida DSM 43870T, a representative of minor genus of Pseudonocardiaceae.</title>
        <authorList>
            <person name="Rebets Y."/>
            <person name="Tokovenko B."/>
            <person name="Lushchyk I."/>
            <person name="Ruckert C."/>
            <person name="Zaburannyi N."/>
            <person name="Bechthold A."/>
            <person name="Kalinowski J."/>
            <person name="Luzhetskyy A."/>
        </authorList>
    </citation>
    <scope>NUCLEOTIDE SEQUENCE [LARGE SCALE GENOMIC DNA]</scope>
    <source>
        <strain evidence="2">DSM 43870</strain>
    </source>
</reference>
<dbReference type="HOGENOM" id="CLU_049311_3_2_11"/>
<evidence type="ECO:0008006" key="4">
    <source>
        <dbReference type="Google" id="ProtNLM"/>
    </source>
</evidence>
<evidence type="ECO:0000313" key="3">
    <source>
        <dbReference type="Proteomes" id="UP000019225"/>
    </source>
</evidence>
<dbReference type="Pfam" id="PF02585">
    <property type="entry name" value="PIG-L"/>
    <property type="match status" value="1"/>
</dbReference>
<dbReference type="eggNOG" id="COG2120">
    <property type="taxonomic scope" value="Bacteria"/>
</dbReference>
<evidence type="ECO:0000256" key="1">
    <source>
        <dbReference type="ARBA" id="ARBA00022833"/>
    </source>
</evidence>
<gene>
    <name evidence="2" type="ORF">KALB_7227</name>
</gene>
<keyword evidence="3" id="KW-1185">Reference proteome</keyword>
<proteinExistence type="predicted"/>
<sequence>MQDYEPVPEDWQRALAVVAHPDDLEYGGSGAIARWTRQGKEIAYLLVSRGEAGIDGVEPERAGPLRVGEQVASAAVVGVDQVEFLDHPDGVIEYGVPLRRDIAAAIRRFRPELVITGNHREYWPGGWLNMADHRNVGAAVLDAVRDAANRWIFRELDLDPWGGVRWVAVASSPQSTHAVDISDTFDLAVASLKEHRAYLAALGGDMAEPDQFLRRAAEAEGKRFGGVLATSFELIPV</sequence>
<dbReference type="Proteomes" id="UP000019225">
    <property type="component" value="Chromosome"/>
</dbReference>
<dbReference type="RefSeq" id="WP_025360428.1">
    <property type="nucleotide sequence ID" value="NZ_CP007155.1"/>
</dbReference>
<evidence type="ECO:0000313" key="2">
    <source>
        <dbReference type="EMBL" id="AHI00585.1"/>
    </source>
</evidence>
<dbReference type="KEGG" id="kal:KALB_7227"/>
<accession>W5WQX5</accession>
<dbReference type="SUPFAM" id="SSF102588">
    <property type="entry name" value="LmbE-like"/>
    <property type="match status" value="1"/>
</dbReference>
<dbReference type="GO" id="GO:0016811">
    <property type="term" value="F:hydrolase activity, acting on carbon-nitrogen (but not peptide) bonds, in linear amides"/>
    <property type="evidence" value="ECO:0007669"/>
    <property type="project" value="TreeGrafter"/>
</dbReference>
<dbReference type="GO" id="GO:0016137">
    <property type="term" value="P:glycoside metabolic process"/>
    <property type="evidence" value="ECO:0007669"/>
    <property type="project" value="UniProtKB-ARBA"/>
</dbReference>
<protein>
    <recommendedName>
        <fullName evidence="4">LmbE family protein</fullName>
    </recommendedName>
</protein>
<dbReference type="STRING" id="1449976.KALB_7227"/>
<dbReference type="PATRIC" id="fig|1449976.3.peg.7262"/>